<feature type="compositionally biased region" description="Basic and acidic residues" evidence="2">
    <location>
        <begin position="314"/>
        <end position="324"/>
    </location>
</feature>
<evidence type="ECO:0000256" key="2">
    <source>
        <dbReference type="SAM" id="MobiDB-lite"/>
    </source>
</evidence>
<evidence type="ECO:0000259" key="3">
    <source>
        <dbReference type="Pfam" id="PF00582"/>
    </source>
</evidence>
<dbReference type="EMBL" id="JAROCG010000001">
    <property type="protein sequence ID" value="MDN4610398.1"/>
    <property type="molecule type" value="Genomic_DNA"/>
</dbReference>
<dbReference type="InterPro" id="IPR006016">
    <property type="entry name" value="UspA"/>
</dbReference>
<sequence>MKASQDSRATTPRPDKRVRPLVVAVRDAATGGPAVLWAARRAKSLGVPLTLVHAVPDPALMPPGSPYGDVVIRGREVLRTEASRISADFPALHVGTYLHCGDVVEALLGLAAESPLLILGSDRMDAASGEFRGSVSLQVALGSRVPVVVVPSDDGRSPGTEGTIEGTADATTDATSGGVVVGVDGSPLSGVALLRAADEAHAMGTTLTVVSAPVHGSGVPQTPVMQEGASALLLHVSTRYPHLAVRQVLDEVRDAAQALAHYGAGADLLVIGRHGRGARTGMYLGSVTHTLLLHPPCPTLVVPDPGPVPPLDGKLQEPERTPAR</sequence>
<dbReference type="PANTHER" id="PTHR46268:SF6">
    <property type="entry name" value="UNIVERSAL STRESS PROTEIN UP12"/>
    <property type="match status" value="1"/>
</dbReference>
<name>A0ABT8JYZ2_9MICC</name>
<feature type="region of interest" description="Disordered" evidence="2">
    <location>
        <begin position="151"/>
        <end position="171"/>
    </location>
</feature>
<gene>
    <name evidence="4" type="ORF">P5G52_05900</name>
</gene>
<dbReference type="PRINTS" id="PR01438">
    <property type="entry name" value="UNVRSLSTRESS"/>
</dbReference>
<comment type="similarity">
    <text evidence="1">Belongs to the universal stress protein A family.</text>
</comment>
<evidence type="ECO:0000256" key="1">
    <source>
        <dbReference type="ARBA" id="ARBA00008791"/>
    </source>
</evidence>
<feature type="domain" description="UspA" evidence="3">
    <location>
        <begin position="19"/>
        <end position="151"/>
    </location>
</feature>
<evidence type="ECO:0000313" key="5">
    <source>
        <dbReference type="Proteomes" id="UP001174209"/>
    </source>
</evidence>
<dbReference type="InterPro" id="IPR014729">
    <property type="entry name" value="Rossmann-like_a/b/a_fold"/>
</dbReference>
<keyword evidence="5" id="KW-1185">Reference proteome</keyword>
<feature type="domain" description="UspA" evidence="3">
    <location>
        <begin position="179"/>
        <end position="303"/>
    </location>
</feature>
<dbReference type="RefSeq" id="WP_301225537.1">
    <property type="nucleotide sequence ID" value="NZ_JAROCG010000001.1"/>
</dbReference>
<dbReference type="Gene3D" id="3.40.50.620">
    <property type="entry name" value="HUPs"/>
    <property type="match status" value="2"/>
</dbReference>
<dbReference type="Pfam" id="PF00582">
    <property type="entry name" value="Usp"/>
    <property type="match status" value="2"/>
</dbReference>
<comment type="caution">
    <text evidence="4">The sequence shown here is derived from an EMBL/GenBank/DDBJ whole genome shotgun (WGS) entry which is preliminary data.</text>
</comment>
<dbReference type="PANTHER" id="PTHR46268">
    <property type="entry name" value="STRESS RESPONSE PROTEIN NHAX"/>
    <property type="match status" value="1"/>
</dbReference>
<dbReference type="Proteomes" id="UP001174209">
    <property type="component" value="Unassembled WGS sequence"/>
</dbReference>
<dbReference type="SUPFAM" id="SSF52402">
    <property type="entry name" value="Adenine nucleotide alpha hydrolases-like"/>
    <property type="match status" value="2"/>
</dbReference>
<evidence type="ECO:0000313" key="4">
    <source>
        <dbReference type="EMBL" id="MDN4610398.1"/>
    </source>
</evidence>
<organism evidence="4 5">
    <name type="scientific">Arthrobacter burdickii</name>
    <dbReference type="NCBI Taxonomy" id="3035920"/>
    <lineage>
        <taxon>Bacteria</taxon>
        <taxon>Bacillati</taxon>
        <taxon>Actinomycetota</taxon>
        <taxon>Actinomycetes</taxon>
        <taxon>Micrococcales</taxon>
        <taxon>Micrococcaceae</taxon>
        <taxon>Arthrobacter</taxon>
    </lineage>
</organism>
<protein>
    <submittedName>
        <fullName evidence="4">Universal stress protein</fullName>
    </submittedName>
</protein>
<feature type="region of interest" description="Disordered" evidence="2">
    <location>
        <begin position="303"/>
        <end position="324"/>
    </location>
</feature>
<dbReference type="InterPro" id="IPR006015">
    <property type="entry name" value="Universal_stress_UspA"/>
</dbReference>
<proteinExistence type="inferred from homology"/>
<reference evidence="4" key="1">
    <citation type="submission" date="2023-06" db="EMBL/GenBank/DDBJ databases">
        <title>MT1 and MT2 Draft Genomes of Novel Species.</title>
        <authorList>
            <person name="Venkateswaran K."/>
        </authorList>
    </citation>
    <scope>NUCLEOTIDE SEQUENCE</scope>
    <source>
        <strain evidence="4">IIF3SC-B10</strain>
    </source>
</reference>
<accession>A0ABT8JYZ2</accession>